<dbReference type="Proteomes" id="UP001604002">
    <property type="component" value="Unassembled WGS sequence"/>
</dbReference>
<reference evidence="1 2" key="1">
    <citation type="submission" date="2024-02" db="EMBL/GenBank/DDBJ databases">
        <title>Expansion and revision of Xanthobacter and proposal of Roseixanthobacter gen. nov.</title>
        <authorList>
            <person name="Soltysiak M.P.M."/>
            <person name="Jalihal A."/>
            <person name="Ory A."/>
            <person name="Chrisophersen C."/>
            <person name="Lee A.D."/>
            <person name="Boulton J."/>
            <person name="Springer M."/>
        </authorList>
    </citation>
    <scope>NUCLEOTIDE SEQUENCE [LARGE SCALE GENOMIC DNA]</scope>
    <source>
        <strain evidence="1 2">23A</strain>
    </source>
</reference>
<keyword evidence="2" id="KW-1185">Reference proteome</keyword>
<proteinExistence type="predicted"/>
<protein>
    <submittedName>
        <fullName evidence="1">Uncharacterized protein</fullName>
    </submittedName>
</protein>
<gene>
    <name evidence="1" type="ORF">V5F32_07155</name>
</gene>
<sequence>MEGIATPALANLYGSETSARRHWTEGPAQVKFVLPEGVGEEAVIPYFNDAEHVTDVEMARRPRLRDR</sequence>
<name>A0ABW6ZW01_9HYPH</name>
<dbReference type="RefSeq" id="WP_393991852.1">
    <property type="nucleotide sequence ID" value="NZ_JBAFVH010000003.1"/>
</dbReference>
<evidence type="ECO:0000313" key="2">
    <source>
        <dbReference type="Proteomes" id="UP001604002"/>
    </source>
</evidence>
<dbReference type="EMBL" id="JBAFVH010000003">
    <property type="protein sequence ID" value="MFG1371934.1"/>
    <property type="molecule type" value="Genomic_DNA"/>
</dbReference>
<organism evidence="1 2">
    <name type="scientific">Xanthobacter oligotrophicus</name>
    <dbReference type="NCBI Taxonomy" id="2607286"/>
    <lineage>
        <taxon>Bacteria</taxon>
        <taxon>Pseudomonadati</taxon>
        <taxon>Pseudomonadota</taxon>
        <taxon>Alphaproteobacteria</taxon>
        <taxon>Hyphomicrobiales</taxon>
        <taxon>Xanthobacteraceae</taxon>
        <taxon>Xanthobacter</taxon>
    </lineage>
</organism>
<accession>A0ABW6ZW01</accession>
<evidence type="ECO:0000313" key="1">
    <source>
        <dbReference type="EMBL" id="MFG1371934.1"/>
    </source>
</evidence>
<comment type="caution">
    <text evidence="1">The sequence shown here is derived from an EMBL/GenBank/DDBJ whole genome shotgun (WGS) entry which is preliminary data.</text>
</comment>